<protein>
    <submittedName>
        <fullName evidence="8">Squalene--hopene cyclase</fullName>
    </submittedName>
</protein>
<dbReference type="RefSeq" id="WP_136946488.1">
    <property type="nucleotide sequence ID" value="NZ_SWFM01000001.1"/>
</dbReference>
<feature type="domain" description="Squalene cyclase N-terminal" evidence="7">
    <location>
        <begin position="23"/>
        <end position="293"/>
    </location>
</feature>
<name>A0A4U1MQ14_9BACL</name>
<dbReference type="Pfam" id="PF13249">
    <property type="entry name" value="SQHop_cyclase_N"/>
    <property type="match status" value="1"/>
</dbReference>
<dbReference type="InterPro" id="IPR002365">
    <property type="entry name" value="Terpene_synthase_CS"/>
</dbReference>
<evidence type="ECO:0000259" key="7">
    <source>
        <dbReference type="Pfam" id="PF13249"/>
    </source>
</evidence>
<dbReference type="InterPro" id="IPR032697">
    <property type="entry name" value="SQ_cyclase_N"/>
</dbReference>
<comment type="pathway">
    <text evidence="1">Secondary metabolite biosynthesis; hopanoid biosynthesis.</text>
</comment>
<sequence length="624" mass="70668">MYRNEAFYRKGLIEVRAKVESEINQIVRTLKKDQLPGGDWDYPFETGITTDAYMIILLRMMKIHDEELIRSLVERILSKRDSAGLWKLFPDEEEANFNVTLDAYYALLSSGYKSKNDADMRIVKRYILSNGGLANAGMFSTILLAITGQVPWPRDYPFTLELIVQPLSTPLNMYDISVFGRSNLIPILILADKKFSLRDTGGPDLSDLIVEPVSDRTEDENATTYSGQPRYNKLFALKKAEQYMLDRIEPDGTFLSYFSSTFLMIFALMALGYSKKHPVITKAIQGLQSMQVKIDGLTHMQYTTANVWNTTLISYAMQAAGVLPSIEPIQKANHYLLEKQQLLYGDWVVHNPDTLPGGWGFSNINTINPDVDDTTAALRAIKHLAKRNPDYRGAWDRGSTWVMSMQNSDGGWPAFERGIDNKLLSALPLQGAEYLLLDPSSADLTGRTLEFFGTFTKLNKNHPSVKAGINWLVNNQKEDGSWYGRWGICYIYGTWSALTGMRAVRSMEQATIQKAVNWLKSIQNDDGGWGESCKSDIERKYVPLGASTLTHTAWAVDALIACADERLPEIERGIEFLLENGERDDWTTNYPKGQGMAGGFYIHYHSYRYIWPLLALGHYRRKFG</sequence>
<dbReference type="EMBL" id="SWFM01000001">
    <property type="protein sequence ID" value="TKD72640.1"/>
    <property type="molecule type" value="Genomic_DNA"/>
</dbReference>
<dbReference type="SUPFAM" id="SSF48239">
    <property type="entry name" value="Terpenoid cyclases/Protein prenyltransferases"/>
    <property type="match status" value="2"/>
</dbReference>
<evidence type="ECO:0000256" key="5">
    <source>
        <dbReference type="SAM" id="Phobius"/>
    </source>
</evidence>
<dbReference type="Gene3D" id="1.50.10.20">
    <property type="match status" value="2"/>
</dbReference>
<feature type="domain" description="Squalene cyclase C-terminal" evidence="6">
    <location>
        <begin position="306"/>
        <end position="621"/>
    </location>
</feature>
<feature type="transmembrane region" description="Helical" evidence="5">
    <location>
        <begin position="254"/>
        <end position="273"/>
    </location>
</feature>
<comment type="caution">
    <text evidence="8">The sequence shown here is derived from an EMBL/GenBank/DDBJ whole genome shotgun (WGS) entry which is preliminary data.</text>
</comment>
<dbReference type="SFLD" id="SFLDG01016">
    <property type="entry name" value="Prenyltransferase_Like_2"/>
    <property type="match status" value="1"/>
</dbReference>
<evidence type="ECO:0000256" key="2">
    <source>
        <dbReference type="ARBA" id="ARBA00009755"/>
    </source>
</evidence>
<dbReference type="NCBIfam" id="TIGR01787">
    <property type="entry name" value="squalene_cyclas"/>
    <property type="match status" value="1"/>
</dbReference>
<comment type="similarity">
    <text evidence="2">Belongs to the terpene cyclase/mutase family.</text>
</comment>
<proteinExistence type="inferred from homology"/>
<keyword evidence="3" id="KW-0677">Repeat</keyword>
<feature type="transmembrane region" description="Helical" evidence="5">
    <location>
        <begin position="126"/>
        <end position="146"/>
    </location>
</feature>
<dbReference type="PROSITE" id="PS01074">
    <property type="entry name" value="TERPENE_SYNTHASES"/>
    <property type="match status" value="1"/>
</dbReference>
<dbReference type="PANTHER" id="PTHR11764">
    <property type="entry name" value="TERPENE CYCLASE/MUTASE FAMILY MEMBER"/>
    <property type="match status" value="1"/>
</dbReference>
<dbReference type="GO" id="GO:0016866">
    <property type="term" value="F:intramolecular transferase activity"/>
    <property type="evidence" value="ECO:0007669"/>
    <property type="project" value="InterPro"/>
</dbReference>
<dbReference type="UniPathway" id="UPA00337"/>
<gene>
    <name evidence="8" type="ORF">FBF83_05090</name>
</gene>
<dbReference type="PANTHER" id="PTHR11764:SF20">
    <property type="entry name" value="LANOSTEROL SYNTHASE"/>
    <property type="match status" value="1"/>
</dbReference>
<reference evidence="8 9" key="1">
    <citation type="submission" date="2019-04" db="EMBL/GenBank/DDBJ databases">
        <title>Genome sequence of Bacillus hwajinpoensis strain Y2.</title>
        <authorList>
            <person name="Fair J.L."/>
            <person name="Maclea K.S."/>
        </authorList>
    </citation>
    <scope>NUCLEOTIDE SEQUENCE [LARGE SCALE GENOMIC DNA]</scope>
    <source>
        <strain evidence="8 9">Y2</strain>
    </source>
</reference>
<dbReference type="AlphaFoldDB" id="A0A4U1MQ14"/>
<dbReference type="InterPro" id="IPR008930">
    <property type="entry name" value="Terpenoid_cyclase/PrenylTrfase"/>
</dbReference>
<dbReference type="InterPro" id="IPR032696">
    <property type="entry name" value="SQ_cyclase_C"/>
</dbReference>
<keyword evidence="4" id="KW-0413">Isomerase</keyword>
<evidence type="ECO:0000313" key="9">
    <source>
        <dbReference type="Proteomes" id="UP000310541"/>
    </source>
</evidence>
<evidence type="ECO:0000259" key="6">
    <source>
        <dbReference type="Pfam" id="PF13243"/>
    </source>
</evidence>
<evidence type="ECO:0000256" key="3">
    <source>
        <dbReference type="ARBA" id="ARBA00022737"/>
    </source>
</evidence>
<dbReference type="GO" id="GO:0005811">
    <property type="term" value="C:lipid droplet"/>
    <property type="evidence" value="ECO:0007669"/>
    <property type="project" value="InterPro"/>
</dbReference>
<dbReference type="GO" id="GO:0016104">
    <property type="term" value="P:triterpenoid biosynthetic process"/>
    <property type="evidence" value="ECO:0007669"/>
    <property type="project" value="InterPro"/>
</dbReference>
<organism evidence="8 9">
    <name type="scientific">Guptibacillus hwajinpoensis</name>
    <dbReference type="NCBI Taxonomy" id="208199"/>
    <lineage>
        <taxon>Bacteria</taxon>
        <taxon>Bacillati</taxon>
        <taxon>Bacillota</taxon>
        <taxon>Bacilli</taxon>
        <taxon>Bacillales</taxon>
        <taxon>Guptibacillaceae</taxon>
        <taxon>Guptibacillus</taxon>
    </lineage>
</organism>
<keyword evidence="5" id="KW-0812">Transmembrane</keyword>
<keyword evidence="5" id="KW-0472">Membrane</keyword>
<evidence type="ECO:0000313" key="8">
    <source>
        <dbReference type="EMBL" id="TKD72640.1"/>
    </source>
</evidence>
<evidence type="ECO:0000256" key="1">
    <source>
        <dbReference type="ARBA" id="ARBA00004999"/>
    </source>
</evidence>
<accession>A0A4U1MQ14</accession>
<dbReference type="OrthoDB" id="9758578at2"/>
<dbReference type="InterPro" id="IPR018333">
    <property type="entry name" value="Squalene_cyclase"/>
</dbReference>
<dbReference type="Proteomes" id="UP000310541">
    <property type="component" value="Unassembled WGS sequence"/>
</dbReference>
<evidence type="ECO:0000256" key="4">
    <source>
        <dbReference type="ARBA" id="ARBA00023235"/>
    </source>
</evidence>
<dbReference type="Pfam" id="PF13243">
    <property type="entry name" value="SQHop_cyclase_C"/>
    <property type="match status" value="1"/>
</dbReference>
<keyword evidence="5" id="KW-1133">Transmembrane helix</keyword>